<dbReference type="GO" id="GO:0003729">
    <property type="term" value="F:mRNA binding"/>
    <property type="evidence" value="ECO:0007669"/>
    <property type="project" value="InterPro"/>
</dbReference>
<keyword evidence="4 5" id="KW-0862">Zinc</keyword>
<evidence type="ECO:0000256" key="1">
    <source>
        <dbReference type="ARBA" id="ARBA00022723"/>
    </source>
</evidence>
<feature type="domain" description="C3H1-type" evidence="7">
    <location>
        <begin position="181"/>
        <end position="211"/>
    </location>
</feature>
<keyword evidence="3 5" id="KW-0863">Zinc-finger</keyword>
<reference evidence="8" key="1">
    <citation type="submission" date="2021-01" db="EMBL/GenBank/DDBJ databases">
        <authorList>
            <person name="Corre E."/>
            <person name="Pelletier E."/>
            <person name="Niang G."/>
            <person name="Scheremetjew M."/>
            <person name="Finn R."/>
            <person name="Kale V."/>
            <person name="Holt S."/>
            <person name="Cochrane G."/>
            <person name="Meng A."/>
            <person name="Brown T."/>
            <person name="Cohen L."/>
        </authorList>
    </citation>
    <scope>NUCLEOTIDE SEQUENCE</scope>
    <source>
        <strain evidence="8">CCMP1510</strain>
    </source>
</reference>
<dbReference type="InterPro" id="IPR000571">
    <property type="entry name" value="Znf_CCCH"/>
</dbReference>
<feature type="domain" description="C3H1-type" evidence="7">
    <location>
        <begin position="112"/>
        <end position="140"/>
    </location>
</feature>
<feature type="zinc finger region" description="C3H1-type" evidence="5">
    <location>
        <begin position="43"/>
        <end position="71"/>
    </location>
</feature>
<evidence type="ECO:0000256" key="3">
    <source>
        <dbReference type="ARBA" id="ARBA00022771"/>
    </source>
</evidence>
<feature type="zinc finger region" description="C3H1-type" evidence="5">
    <location>
        <begin position="181"/>
        <end position="211"/>
    </location>
</feature>
<evidence type="ECO:0000256" key="2">
    <source>
        <dbReference type="ARBA" id="ARBA00022737"/>
    </source>
</evidence>
<dbReference type="EMBL" id="HBIJ01004234">
    <property type="protein sequence ID" value="CAE0362261.1"/>
    <property type="molecule type" value="Transcribed_RNA"/>
</dbReference>
<dbReference type="GO" id="GO:0008270">
    <property type="term" value="F:zinc ion binding"/>
    <property type="evidence" value="ECO:0007669"/>
    <property type="project" value="UniProtKB-KW"/>
</dbReference>
<keyword evidence="1 5" id="KW-0479">Metal-binding</keyword>
<evidence type="ECO:0000256" key="6">
    <source>
        <dbReference type="SAM" id="MobiDB-lite"/>
    </source>
</evidence>
<dbReference type="Pfam" id="PF00642">
    <property type="entry name" value="zf-CCCH"/>
    <property type="match status" value="2"/>
</dbReference>
<evidence type="ECO:0000313" key="8">
    <source>
        <dbReference type="EMBL" id="CAE0362261.1"/>
    </source>
</evidence>
<dbReference type="PROSITE" id="PS50103">
    <property type="entry name" value="ZF_C3H1"/>
    <property type="match status" value="3"/>
</dbReference>
<dbReference type="PANTHER" id="PTHR12547">
    <property type="entry name" value="CCCH ZINC FINGER/TIS11-RELATED"/>
    <property type="match status" value="1"/>
</dbReference>
<evidence type="ECO:0000259" key="7">
    <source>
        <dbReference type="PROSITE" id="PS50103"/>
    </source>
</evidence>
<protein>
    <recommendedName>
        <fullName evidence="7">C3H1-type domain-containing protein</fullName>
    </recommendedName>
</protein>
<evidence type="ECO:0000256" key="4">
    <source>
        <dbReference type="ARBA" id="ARBA00022833"/>
    </source>
</evidence>
<accession>A0A7S3JR38</accession>
<gene>
    <name evidence="8" type="ORF">ALAG00032_LOCUS3002</name>
</gene>
<dbReference type="SUPFAM" id="SSF90229">
    <property type="entry name" value="CCCH zinc finger"/>
    <property type="match status" value="3"/>
</dbReference>
<organism evidence="8">
    <name type="scientific">Aureoumbra lagunensis</name>
    <dbReference type="NCBI Taxonomy" id="44058"/>
    <lineage>
        <taxon>Eukaryota</taxon>
        <taxon>Sar</taxon>
        <taxon>Stramenopiles</taxon>
        <taxon>Ochrophyta</taxon>
        <taxon>Pelagophyceae</taxon>
        <taxon>Pelagomonadales</taxon>
        <taxon>Aureoumbra</taxon>
    </lineage>
</organism>
<sequence>MHETSMYGMNNEDYSYSNHEDGILDEVGFGQNQDDSIQRKQKLYKTQMCRHILATGSCSHGMYCQFAHAENELRGRGNDVHNQTRRTNERAWRSDTYTGVDDPTFSQYTQLRYKTRLCRHMARSGRCPRGNTCCFAHSEAELRQIPIDDQAKHLSTFGQNGEENIIDENIALETLPRQQTMFKTRLCRYAQANAADQCPRGDACTFAHSELELRYNPLQQQQEQPRSRAQSGDKENNTLKNNNQNNDIDYTVRWKGAMFAARSSRSQLIALRDTLIRQYRGGKHFVLPPTAPPLAINSALGDDPTDSDDEGPSYLIQSAFETNIFHESTKIHPDDQSLDIFSATESSQVRYLCLEIECCFAEELRRCAEANARRRNWLLMARYLAAAFDLITALLSGIKPWHLALIKHQQDPLPDFHQRQQLNAVLHVLAVVRDQTSRVRDEAIAACESILNGQRASGTKSELDSAAIALQNLRKISF</sequence>
<dbReference type="FunFam" id="4.10.1000.10:FF:000001">
    <property type="entry name" value="zinc finger CCCH domain-containing protein 15-like"/>
    <property type="match status" value="1"/>
</dbReference>
<name>A0A7S3JR38_9STRA</name>
<keyword evidence="2" id="KW-0677">Repeat</keyword>
<feature type="domain" description="C3H1-type" evidence="7">
    <location>
        <begin position="43"/>
        <end position="71"/>
    </location>
</feature>
<dbReference type="AlphaFoldDB" id="A0A7S3JR38"/>
<proteinExistence type="predicted"/>
<feature type="zinc finger region" description="C3H1-type" evidence="5">
    <location>
        <begin position="112"/>
        <end position="140"/>
    </location>
</feature>
<evidence type="ECO:0000256" key="5">
    <source>
        <dbReference type="PROSITE-ProRule" id="PRU00723"/>
    </source>
</evidence>
<dbReference type="Gene3D" id="4.10.1000.10">
    <property type="entry name" value="Zinc finger, CCCH-type"/>
    <property type="match status" value="3"/>
</dbReference>
<dbReference type="InterPro" id="IPR045877">
    <property type="entry name" value="ZFP36-like"/>
</dbReference>
<dbReference type="InterPro" id="IPR036855">
    <property type="entry name" value="Znf_CCCH_sf"/>
</dbReference>
<feature type="region of interest" description="Disordered" evidence="6">
    <location>
        <begin position="216"/>
        <end position="246"/>
    </location>
</feature>
<dbReference type="PANTHER" id="PTHR12547:SF18">
    <property type="entry name" value="PROTEIN TIS11"/>
    <property type="match status" value="1"/>
</dbReference>
<dbReference type="SMART" id="SM00356">
    <property type="entry name" value="ZnF_C3H1"/>
    <property type="match status" value="3"/>
</dbReference>